<dbReference type="Proteomes" id="UP000294489">
    <property type="component" value="Unassembled WGS sequence"/>
</dbReference>
<dbReference type="InterPro" id="IPR015422">
    <property type="entry name" value="PyrdxlP-dep_Trfase_small"/>
</dbReference>
<dbReference type="PIRSF" id="PIRSF000390">
    <property type="entry name" value="PLP_StrS"/>
    <property type="match status" value="1"/>
</dbReference>
<gene>
    <name evidence="6" type="ORF">DFO67_102117</name>
</gene>
<proteinExistence type="inferred from homology"/>
<reference evidence="6 7" key="1">
    <citation type="submission" date="2019-03" db="EMBL/GenBank/DDBJ databases">
        <title>Freshwater and sediment microbial communities from various areas in North America, analyzing microbe dynamics in response to fracking.</title>
        <authorList>
            <person name="Lamendella R."/>
        </authorList>
    </citation>
    <scope>NUCLEOTIDE SEQUENCE [LARGE SCALE GENOMIC DNA]</scope>
    <source>
        <strain evidence="6 7">6_TX</strain>
    </source>
</reference>
<sequence length="386" mass="42872">MIPYGRQDIQPGDVAAVLDVLQSDFLTQGPVVPRFERAVADKVGTRHALAMNSATSALHVACLALGLGKDDWLWTSPITFVASANCGLYCGAKVDFVDIDPRTYNLCPRALEAKLEQAEREGRLPKVLVAVHLCGQPCDMQAIHELGQRYGFRIIEDASHAIGGQYQGEYIGNGRYSDITVFSFHPVKIITTAEGGMALTNDAQLASQMDLLRSHGITRDPEVMTRAPDGPWYYQQVALGFNYRLTELQAALGLSQLERLDAYVARRHALAERYDTLFGELPVTTPWQAPEGYSGRHLYVVRLQLDRLTVSHRQVFEALREQGIGANLHYIPVPSQPYYQPMGFQAGDFPEAERYYAEAISLPLYPTMTEAQQDEVISALTQAVRP</sequence>
<dbReference type="GO" id="GO:0000271">
    <property type="term" value="P:polysaccharide biosynthetic process"/>
    <property type="evidence" value="ECO:0007669"/>
    <property type="project" value="TreeGrafter"/>
</dbReference>
<dbReference type="Gene3D" id="3.90.1150.10">
    <property type="entry name" value="Aspartate Aminotransferase, domain 1"/>
    <property type="match status" value="1"/>
</dbReference>
<dbReference type="Pfam" id="PF01041">
    <property type="entry name" value="DegT_DnrJ_EryC1"/>
    <property type="match status" value="1"/>
</dbReference>
<keyword evidence="1 4" id="KW-0663">Pyridoxal phosphate</keyword>
<dbReference type="Gene3D" id="3.40.640.10">
    <property type="entry name" value="Type I PLP-dependent aspartate aminotransferase-like (Major domain)"/>
    <property type="match status" value="1"/>
</dbReference>
<name>A0A4R8G7H3_9GAMM</name>
<dbReference type="OrthoDB" id="9804264at2"/>
<evidence type="ECO:0000256" key="1">
    <source>
        <dbReference type="ARBA" id="ARBA00022898"/>
    </source>
</evidence>
<dbReference type="GO" id="GO:0008483">
    <property type="term" value="F:transaminase activity"/>
    <property type="evidence" value="ECO:0007669"/>
    <property type="project" value="TreeGrafter"/>
</dbReference>
<comment type="caution">
    <text evidence="6">The sequence shown here is derived from an EMBL/GenBank/DDBJ whole genome shotgun (WGS) entry which is preliminary data.</text>
</comment>
<dbReference type="InterPro" id="IPR020026">
    <property type="entry name" value="PseC"/>
</dbReference>
<dbReference type="InterPro" id="IPR015424">
    <property type="entry name" value="PyrdxlP-dep_Trfase"/>
</dbReference>
<feature type="active site" description="Proton acceptor" evidence="3">
    <location>
        <position position="188"/>
    </location>
</feature>
<protein>
    <submittedName>
        <fullName evidence="6">UDP-4-amino-4, 6-dideoxy-N-acetyl-beta-L-altrosamine transaminase</fullName>
    </submittedName>
</protein>
<evidence type="ECO:0000256" key="5">
    <source>
        <dbReference type="RuleBase" id="RU004508"/>
    </source>
</evidence>
<evidence type="ECO:0000313" key="7">
    <source>
        <dbReference type="Proteomes" id="UP000294489"/>
    </source>
</evidence>
<dbReference type="PANTHER" id="PTHR30244:SF34">
    <property type="entry name" value="DTDP-4-AMINO-4,6-DIDEOXYGALACTOSE TRANSAMINASE"/>
    <property type="match status" value="1"/>
</dbReference>
<dbReference type="AlphaFoldDB" id="A0A4R8G7H3"/>
<dbReference type="CDD" id="cd00616">
    <property type="entry name" value="AHBA_syn"/>
    <property type="match status" value="1"/>
</dbReference>
<comment type="similarity">
    <text evidence="2 5">Belongs to the DegT/DnrJ/EryC1 family.</text>
</comment>
<evidence type="ECO:0000313" key="6">
    <source>
        <dbReference type="EMBL" id="TDX32168.1"/>
    </source>
</evidence>
<dbReference type="SUPFAM" id="SSF53383">
    <property type="entry name" value="PLP-dependent transferases"/>
    <property type="match status" value="1"/>
</dbReference>
<evidence type="ECO:0000256" key="2">
    <source>
        <dbReference type="ARBA" id="ARBA00037999"/>
    </source>
</evidence>
<dbReference type="GO" id="GO:0030170">
    <property type="term" value="F:pyridoxal phosphate binding"/>
    <property type="evidence" value="ECO:0007669"/>
    <property type="project" value="TreeGrafter"/>
</dbReference>
<evidence type="ECO:0000256" key="3">
    <source>
        <dbReference type="PIRSR" id="PIRSR000390-1"/>
    </source>
</evidence>
<dbReference type="NCBIfam" id="TIGR03588">
    <property type="entry name" value="PseC"/>
    <property type="match status" value="1"/>
</dbReference>
<dbReference type="InterPro" id="IPR015421">
    <property type="entry name" value="PyrdxlP-dep_Trfase_major"/>
</dbReference>
<accession>A0A4R8G7H3</accession>
<dbReference type="RefSeq" id="WP_134015635.1">
    <property type="nucleotide sequence ID" value="NZ_SOEC01000002.1"/>
</dbReference>
<dbReference type="InterPro" id="IPR000653">
    <property type="entry name" value="DegT/StrS_aminotransferase"/>
</dbReference>
<feature type="modified residue" description="N6-(pyridoxal phosphate)lysine" evidence="4">
    <location>
        <position position="188"/>
    </location>
</feature>
<dbReference type="PANTHER" id="PTHR30244">
    <property type="entry name" value="TRANSAMINASE"/>
    <property type="match status" value="1"/>
</dbReference>
<dbReference type="EMBL" id="SOEC01000002">
    <property type="protein sequence ID" value="TDX32168.1"/>
    <property type="molecule type" value="Genomic_DNA"/>
</dbReference>
<evidence type="ECO:0000256" key="4">
    <source>
        <dbReference type="PIRSR" id="PIRSR000390-2"/>
    </source>
</evidence>
<organism evidence="6 7">
    <name type="scientific">Modicisalibacter xianhensis</name>
    <dbReference type="NCBI Taxonomy" id="442341"/>
    <lineage>
        <taxon>Bacteria</taxon>
        <taxon>Pseudomonadati</taxon>
        <taxon>Pseudomonadota</taxon>
        <taxon>Gammaproteobacteria</taxon>
        <taxon>Oceanospirillales</taxon>
        <taxon>Halomonadaceae</taxon>
        <taxon>Modicisalibacter</taxon>
    </lineage>
</organism>